<name>A0ABV9DQS0_9ACTN</name>
<protein>
    <submittedName>
        <fullName evidence="5">TetR/AcrR family transcriptional regulator</fullName>
    </submittedName>
</protein>
<dbReference type="EMBL" id="JBHSFQ010000001">
    <property type="protein sequence ID" value="MFC4560423.1"/>
    <property type="molecule type" value="Genomic_DNA"/>
</dbReference>
<accession>A0ABV9DQS0</accession>
<proteinExistence type="predicted"/>
<reference evidence="6" key="1">
    <citation type="journal article" date="2019" name="Int. J. Syst. Evol. Microbiol.">
        <title>The Global Catalogue of Microorganisms (GCM) 10K type strain sequencing project: providing services to taxonomists for standard genome sequencing and annotation.</title>
        <authorList>
            <consortium name="The Broad Institute Genomics Platform"/>
            <consortium name="The Broad Institute Genome Sequencing Center for Infectious Disease"/>
            <person name="Wu L."/>
            <person name="Ma J."/>
        </authorList>
    </citation>
    <scope>NUCLEOTIDE SEQUENCE [LARGE SCALE GENOMIC DNA]</scope>
    <source>
        <strain evidence="6">XZYJ18</strain>
    </source>
</reference>
<dbReference type="InterPro" id="IPR001647">
    <property type="entry name" value="HTH_TetR"/>
</dbReference>
<evidence type="ECO:0000256" key="1">
    <source>
        <dbReference type="ARBA" id="ARBA00023125"/>
    </source>
</evidence>
<dbReference type="PROSITE" id="PS50977">
    <property type="entry name" value="HTH_TETR_2"/>
    <property type="match status" value="1"/>
</dbReference>
<gene>
    <name evidence="5" type="ORF">ACFO4E_00990</name>
</gene>
<dbReference type="RefSeq" id="WP_378570540.1">
    <property type="nucleotide sequence ID" value="NZ_JBHSFQ010000001.1"/>
</dbReference>
<evidence type="ECO:0000313" key="5">
    <source>
        <dbReference type="EMBL" id="MFC4560423.1"/>
    </source>
</evidence>
<feature type="compositionally biased region" description="Low complexity" evidence="3">
    <location>
        <begin position="10"/>
        <end position="55"/>
    </location>
</feature>
<keyword evidence="6" id="KW-1185">Reference proteome</keyword>
<comment type="caution">
    <text evidence="5">The sequence shown here is derived from an EMBL/GenBank/DDBJ whole genome shotgun (WGS) entry which is preliminary data.</text>
</comment>
<sequence>MTPGSPRPAPRAAAARTPETGPGGTASPEATAGPGGAEPPTATAAPGEAAGSDGAAAGGGVRGRLIDAAYTGVVAGHWSRMRMADIAADAGVSRQTLYNEFGSKEGLLQAVVVREANGFLDGVMDILTGHDDHVPGAVGAATRWTLRATAGNPLWRAIITGDAAMLPVLTTRAEPLHVELGKRMTGHLRATHPDLGGHAEAIAEVALRLTMSYILLPTDPDQAADRVEMAVSGMFRTVADRTGGL</sequence>
<feature type="domain" description="HTH tetR-type" evidence="4">
    <location>
        <begin position="59"/>
        <end position="119"/>
    </location>
</feature>
<dbReference type="InterPro" id="IPR040611">
    <property type="entry name" value="AlkX_C"/>
</dbReference>
<dbReference type="Pfam" id="PF00440">
    <property type="entry name" value="TetR_N"/>
    <property type="match status" value="1"/>
</dbReference>
<dbReference type="Proteomes" id="UP001595923">
    <property type="component" value="Unassembled WGS sequence"/>
</dbReference>
<evidence type="ECO:0000313" key="6">
    <source>
        <dbReference type="Proteomes" id="UP001595923"/>
    </source>
</evidence>
<keyword evidence="1 2" id="KW-0238">DNA-binding</keyword>
<feature type="region of interest" description="Disordered" evidence="3">
    <location>
        <begin position="1"/>
        <end position="56"/>
    </location>
</feature>
<evidence type="ECO:0000256" key="3">
    <source>
        <dbReference type="SAM" id="MobiDB-lite"/>
    </source>
</evidence>
<evidence type="ECO:0000259" key="4">
    <source>
        <dbReference type="PROSITE" id="PS50977"/>
    </source>
</evidence>
<dbReference type="Gene3D" id="1.10.357.10">
    <property type="entry name" value="Tetracycline Repressor, domain 2"/>
    <property type="match status" value="1"/>
</dbReference>
<dbReference type="InterPro" id="IPR009057">
    <property type="entry name" value="Homeodomain-like_sf"/>
</dbReference>
<dbReference type="SUPFAM" id="SSF46689">
    <property type="entry name" value="Homeodomain-like"/>
    <property type="match status" value="1"/>
</dbReference>
<feature type="DNA-binding region" description="H-T-H motif" evidence="2">
    <location>
        <begin position="82"/>
        <end position="101"/>
    </location>
</feature>
<evidence type="ECO:0000256" key="2">
    <source>
        <dbReference type="PROSITE-ProRule" id="PRU00335"/>
    </source>
</evidence>
<dbReference type="Pfam" id="PF18556">
    <property type="entry name" value="TetR_C_35"/>
    <property type="match status" value="1"/>
</dbReference>
<organism evidence="5 6">
    <name type="scientific">Nocardiopsis mangrovi</name>
    <dbReference type="NCBI Taxonomy" id="1179818"/>
    <lineage>
        <taxon>Bacteria</taxon>
        <taxon>Bacillati</taxon>
        <taxon>Actinomycetota</taxon>
        <taxon>Actinomycetes</taxon>
        <taxon>Streptosporangiales</taxon>
        <taxon>Nocardiopsidaceae</taxon>
        <taxon>Nocardiopsis</taxon>
    </lineage>
</organism>